<evidence type="ECO:0000256" key="1">
    <source>
        <dbReference type="SAM" id="Phobius"/>
    </source>
</evidence>
<gene>
    <name evidence="2" type="ORF">RQC66_08620</name>
</gene>
<accession>A0ABU3LNH6</accession>
<dbReference type="RefSeq" id="WP_314199528.1">
    <property type="nucleotide sequence ID" value="NZ_JAVTLL010000005.1"/>
</dbReference>
<keyword evidence="1" id="KW-0472">Membrane</keyword>
<reference evidence="3" key="1">
    <citation type="submission" date="2023-07" db="EMBL/GenBank/DDBJ databases">
        <title>Draft genome sequence of the endophytic actinobacterium Streptomyces justiciae WPN32, a potential antibiotic producer.</title>
        <authorList>
            <person name="Yasawong M."/>
            <person name="Pana W."/>
            <person name="Ganta P."/>
            <person name="Santapan N."/>
            <person name="Songngamsuk T."/>
            <person name="Phatcharaharikarn M."/>
            <person name="Kerdtoob S."/>
            <person name="Nantapong N."/>
        </authorList>
    </citation>
    <scope>NUCLEOTIDE SEQUENCE [LARGE SCALE GENOMIC DNA]</scope>
    <source>
        <strain evidence="3">WPN32</strain>
    </source>
</reference>
<protein>
    <submittedName>
        <fullName evidence="2">Uncharacterized protein</fullName>
    </submittedName>
</protein>
<feature type="transmembrane region" description="Helical" evidence="1">
    <location>
        <begin position="93"/>
        <end position="114"/>
    </location>
</feature>
<feature type="transmembrane region" description="Helical" evidence="1">
    <location>
        <begin position="120"/>
        <end position="138"/>
    </location>
</feature>
<keyword evidence="1" id="KW-0812">Transmembrane</keyword>
<dbReference type="EMBL" id="JAVTLL010000005">
    <property type="protein sequence ID" value="MDT7840795.1"/>
    <property type="molecule type" value="Genomic_DNA"/>
</dbReference>
<dbReference type="Proteomes" id="UP001257948">
    <property type="component" value="Unassembled WGS sequence"/>
</dbReference>
<organism evidence="2 3">
    <name type="scientific">Streptomyces justiciae</name>
    <dbReference type="NCBI Taxonomy" id="2780140"/>
    <lineage>
        <taxon>Bacteria</taxon>
        <taxon>Bacillati</taxon>
        <taxon>Actinomycetota</taxon>
        <taxon>Actinomycetes</taxon>
        <taxon>Kitasatosporales</taxon>
        <taxon>Streptomycetaceae</taxon>
        <taxon>Streptomyces</taxon>
    </lineage>
</organism>
<name>A0ABU3LNH6_9ACTN</name>
<sequence length="165" mass="18204">MAAPLLAGASLALLGVLIVEGEKHFRWPEVTLLLVVTASMALIATIQIGANARRFLYNEETIRAWYGESAKATRDWEERSAHFGEWKIRVHRAVIAFNTGTMLLILAVTSALLPRDNGDFVRWISVGLALAGAVVEAWRIYRLSQETYEPPDPKSTPKSLDGGTN</sequence>
<evidence type="ECO:0000313" key="3">
    <source>
        <dbReference type="Proteomes" id="UP001257948"/>
    </source>
</evidence>
<keyword evidence="1" id="KW-1133">Transmembrane helix</keyword>
<keyword evidence="3" id="KW-1185">Reference proteome</keyword>
<proteinExistence type="predicted"/>
<comment type="caution">
    <text evidence="2">The sequence shown here is derived from an EMBL/GenBank/DDBJ whole genome shotgun (WGS) entry which is preliminary data.</text>
</comment>
<feature type="transmembrane region" description="Helical" evidence="1">
    <location>
        <begin position="31"/>
        <end position="50"/>
    </location>
</feature>
<evidence type="ECO:0000313" key="2">
    <source>
        <dbReference type="EMBL" id="MDT7840795.1"/>
    </source>
</evidence>